<reference evidence="1" key="1">
    <citation type="submission" date="2020-07" db="EMBL/GenBank/DDBJ databases">
        <title>Huge and variable diversity of episymbiotic CPR bacteria and DPANN archaea in groundwater ecosystems.</title>
        <authorList>
            <person name="He C.Y."/>
            <person name="Keren R."/>
            <person name="Whittaker M."/>
            <person name="Farag I.F."/>
            <person name="Doudna J."/>
            <person name="Cate J.H.D."/>
            <person name="Banfield J.F."/>
        </authorList>
    </citation>
    <scope>NUCLEOTIDE SEQUENCE</scope>
    <source>
        <strain evidence="1">NC_groundwater_672_Ag_B-0.1um_62_36</strain>
    </source>
</reference>
<dbReference type="Proteomes" id="UP000769766">
    <property type="component" value="Unassembled WGS sequence"/>
</dbReference>
<dbReference type="EMBL" id="JACPRF010000024">
    <property type="protein sequence ID" value="MBI2875406.1"/>
    <property type="molecule type" value="Genomic_DNA"/>
</dbReference>
<evidence type="ECO:0000313" key="2">
    <source>
        <dbReference type="Proteomes" id="UP000769766"/>
    </source>
</evidence>
<proteinExistence type="predicted"/>
<comment type="caution">
    <text evidence="1">The sequence shown here is derived from an EMBL/GenBank/DDBJ whole genome shotgun (WGS) entry which is preliminary data.</text>
</comment>
<name>A0A932CM37_UNCTE</name>
<organism evidence="1 2">
    <name type="scientific">Tectimicrobiota bacterium</name>
    <dbReference type="NCBI Taxonomy" id="2528274"/>
    <lineage>
        <taxon>Bacteria</taxon>
        <taxon>Pseudomonadati</taxon>
        <taxon>Nitrospinota/Tectimicrobiota group</taxon>
        <taxon>Candidatus Tectimicrobiota</taxon>
    </lineage>
</organism>
<protein>
    <submittedName>
        <fullName evidence="1">Uncharacterized protein</fullName>
    </submittedName>
</protein>
<evidence type="ECO:0000313" key="1">
    <source>
        <dbReference type="EMBL" id="MBI2875406.1"/>
    </source>
</evidence>
<gene>
    <name evidence="1" type="ORF">HYY20_00835</name>
</gene>
<sequence>MATSLTPMRAYEEVIEFIAAGTTPSSVIAFQPSSTVKERVADLIYREKTIGISPEEKAELDHYMQLEHLMRLAKARAR</sequence>
<accession>A0A932CM37</accession>
<dbReference type="AlphaFoldDB" id="A0A932CM37"/>